<gene>
    <name evidence="1" type="ORF">LCGC14_1339510</name>
</gene>
<dbReference type="AlphaFoldDB" id="A0A0F9NGC0"/>
<evidence type="ECO:0000313" key="1">
    <source>
        <dbReference type="EMBL" id="KKM80467.1"/>
    </source>
</evidence>
<organism evidence="1">
    <name type="scientific">marine sediment metagenome</name>
    <dbReference type="NCBI Taxonomy" id="412755"/>
    <lineage>
        <taxon>unclassified sequences</taxon>
        <taxon>metagenomes</taxon>
        <taxon>ecological metagenomes</taxon>
    </lineage>
</organism>
<accession>A0A0F9NGC0</accession>
<comment type="caution">
    <text evidence="1">The sequence shown here is derived from an EMBL/GenBank/DDBJ whole genome shotgun (WGS) entry which is preliminary data.</text>
</comment>
<reference evidence="1" key="1">
    <citation type="journal article" date="2015" name="Nature">
        <title>Complex archaea that bridge the gap between prokaryotes and eukaryotes.</title>
        <authorList>
            <person name="Spang A."/>
            <person name="Saw J.H."/>
            <person name="Jorgensen S.L."/>
            <person name="Zaremba-Niedzwiedzka K."/>
            <person name="Martijn J."/>
            <person name="Lind A.E."/>
            <person name="van Eijk R."/>
            <person name="Schleper C."/>
            <person name="Guy L."/>
            <person name="Ettema T.J."/>
        </authorList>
    </citation>
    <scope>NUCLEOTIDE SEQUENCE</scope>
</reference>
<name>A0A0F9NGC0_9ZZZZ</name>
<sequence length="46" mass="5534">MRQVIREEVKLAIEEDRAKQAAFAWQRANEENIRISEKLREALKHE</sequence>
<proteinExistence type="predicted"/>
<protein>
    <submittedName>
        <fullName evidence="1">Uncharacterized protein</fullName>
    </submittedName>
</protein>
<dbReference type="EMBL" id="LAZR01008176">
    <property type="protein sequence ID" value="KKM80467.1"/>
    <property type="molecule type" value="Genomic_DNA"/>
</dbReference>